<evidence type="ECO:0000313" key="2">
    <source>
        <dbReference type="Proteomes" id="UP000578252"/>
    </source>
</evidence>
<protein>
    <submittedName>
        <fullName evidence="1">Uncharacterized protein</fullName>
    </submittedName>
</protein>
<sequence length="48" mass="5517">MTTMTLSLLTSSSRMAPHEPDFYRHIWLQSHSHLESGKAELVDVSLLY</sequence>
<organism evidence="1 2">
    <name type="scientific">Mobiluncus mulieris</name>
    <dbReference type="NCBI Taxonomy" id="2052"/>
    <lineage>
        <taxon>Bacteria</taxon>
        <taxon>Bacillati</taxon>
        <taxon>Actinomycetota</taxon>
        <taxon>Actinomycetes</taxon>
        <taxon>Actinomycetales</taxon>
        <taxon>Actinomycetaceae</taxon>
        <taxon>Mobiluncus</taxon>
    </lineage>
</organism>
<reference evidence="1 2" key="1">
    <citation type="submission" date="2020-04" db="EMBL/GenBank/DDBJ databases">
        <title>Antimicrobial susceptibility and clonality of vaginal-derived multi-drug resistant Mobiluncus isolates in China.</title>
        <authorList>
            <person name="Zhang X."/>
        </authorList>
    </citation>
    <scope>NUCLEOTIDE SEQUENCE [LARGE SCALE GENOMIC DNA]</scope>
    <source>
        <strain evidence="1 2">13</strain>
    </source>
</reference>
<gene>
    <name evidence="1" type="ORF">HHJ78_08010</name>
</gene>
<dbReference type="Proteomes" id="UP000578252">
    <property type="component" value="Unassembled WGS sequence"/>
</dbReference>
<evidence type="ECO:0000313" key="1">
    <source>
        <dbReference type="EMBL" id="NMW65468.1"/>
    </source>
</evidence>
<accession>A0A7Y0U1Z6</accession>
<comment type="caution">
    <text evidence="1">The sequence shown here is derived from an EMBL/GenBank/DDBJ whole genome shotgun (WGS) entry which is preliminary data.</text>
</comment>
<dbReference type="AlphaFoldDB" id="A0A7Y0U1Z6"/>
<dbReference type="EMBL" id="JABCUR010000006">
    <property type="protein sequence ID" value="NMW65468.1"/>
    <property type="molecule type" value="Genomic_DNA"/>
</dbReference>
<proteinExistence type="predicted"/>
<dbReference type="RefSeq" id="WP_169772078.1">
    <property type="nucleotide sequence ID" value="NZ_JABCUR010000006.1"/>
</dbReference>
<name>A0A7Y0U1Z6_9ACTO</name>